<protein>
    <submittedName>
        <fullName evidence="12">Transmembrane emp24 domain-containing protein</fullName>
    </submittedName>
</protein>
<dbReference type="GO" id="GO:0016020">
    <property type="term" value="C:membrane"/>
    <property type="evidence" value="ECO:0007669"/>
    <property type="project" value="UniProtKB-SubCell"/>
</dbReference>
<organism evidence="12 13">
    <name type="scientific">Hypsibius exemplaris</name>
    <name type="common">Freshwater tardigrade</name>
    <dbReference type="NCBI Taxonomy" id="2072580"/>
    <lineage>
        <taxon>Eukaryota</taxon>
        <taxon>Metazoa</taxon>
        <taxon>Ecdysozoa</taxon>
        <taxon>Tardigrada</taxon>
        <taxon>Eutardigrada</taxon>
        <taxon>Parachela</taxon>
        <taxon>Hypsibioidea</taxon>
        <taxon>Hypsibiidae</taxon>
        <taxon>Hypsibius</taxon>
    </lineage>
</organism>
<keyword evidence="3 9" id="KW-0812">Transmembrane</keyword>
<evidence type="ECO:0000256" key="4">
    <source>
        <dbReference type="ARBA" id="ARBA00022729"/>
    </source>
</evidence>
<dbReference type="Pfam" id="PF01105">
    <property type="entry name" value="EMP24_GP25L"/>
    <property type="match status" value="1"/>
</dbReference>
<gene>
    <name evidence="12" type="ORF">BV898_12076</name>
</gene>
<sequence length="350" mass="39489">MKLFLKWTSSSACILFSVSFFALLDPCYGYFVTVEADSSECFFDRVKTGTKVGLTFEVIEGGFMDIDVQISGPDGKVIYSGERETNGKYTFATTSDGVYQYCFSNKMSTLTTKTIMFTMDIGDAPEATKSSSPEQQNAEHEKLENMVRDLASALTTVKHEQDYMNVRARIHASVNENTNSRVVMWAVFEALIILAMTIGQVFYLKRFFENQILPSNPIVGNLYPVVQGFAAVCISEDRIKQQRMTEDRRLSEDRQLQDSTEKAVEEARKEAEKTARKAAEKAAEEARKEAEKTAEESRKATEEARKATEDTKKAVTRILEDRTIQDRRAHEDAVRAQMVVRLEFNAGVQA</sequence>
<dbReference type="EMBL" id="MTYJ01000118">
    <property type="protein sequence ID" value="OQV13682.1"/>
    <property type="molecule type" value="Genomic_DNA"/>
</dbReference>
<keyword evidence="6 9" id="KW-0472">Membrane</keyword>
<feature type="region of interest" description="Disordered" evidence="8">
    <location>
        <begin position="243"/>
        <end position="312"/>
    </location>
</feature>
<evidence type="ECO:0000256" key="9">
    <source>
        <dbReference type="SAM" id="Phobius"/>
    </source>
</evidence>
<comment type="subcellular location">
    <subcellularLocation>
        <location evidence="7">Endomembrane system</location>
        <topology evidence="7">Single-pass membrane protein</topology>
    </subcellularLocation>
    <subcellularLocation>
        <location evidence="1">Membrane</location>
        <topology evidence="1">Single-pass type I membrane protein</topology>
    </subcellularLocation>
</comment>
<dbReference type="PANTHER" id="PTHR22811">
    <property type="entry name" value="TRANSMEMBRANE EMP24 DOMAIN-CONTAINING PROTEIN"/>
    <property type="match status" value="1"/>
</dbReference>
<evidence type="ECO:0000256" key="8">
    <source>
        <dbReference type="SAM" id="MobiDB-lite"/>
    </source>
</evidence>
<feature type="transmembrane region" description="Helical" evidence="9">
    <location>
        <begin position="182"/>
        <end position="204"/>
    </location>
</feature>
<evidence type="ECO:0000259" key="11">
    <source>
        <dbReference type="PROSITE" id="PS50866"/>
    </source>
</evidence>
<comment type="caution">
    <text evidence="12">The sequence shown here is derived from an EMBL/GenBank/DDBJ whole genome shotgun (WGS) entry which is preliminary data.</text>
</comment>
<dbReference type="OrthoDB" id="1929172at2759"/>
<dbReference type="SMART" id="SM01190">
    <property type="entry name" value="EMP24_GP25L"/>
    <property type="match status" value="1"/>
</dbReference>
<evidence type="ECO:0000256" key="7">
    <source>
        <dbReference type="ARBA" id="ARBA00037847"/>
    </source>
</evidence>
<dbReference type="InterPro" id="IPR015720">
    <property type="entry name" value="Emp24-like"/>
</dbReference>
<reference evidence="13" key="1">
    <citation type="submission" date="2017-01" db="EMBL/GenBank/DDBJ databases">
        <title>Comparative genomics of anhydrobiosis in the tardigrade Hypsibius dujardini.</title>
        <authorList>
            <person name="Yoshida Y."/>
            <person name="Koutsovoulos G."/>
            <person name="Laetsch D."/>
            <person name="Stevens L."/>
            <person name="Kumar S."/>
            <person name="Horikawa D."/>
            <person name="Ishino K."/>
            <person name="Komine S."/>
            <person name="Tomita M."/>
            <person name="Blaxter M."/>
            <person name="Arakawa K."/>
        </authorList>
    </citation>
    <scope>NUCLEOTIDE SEQUENCE [LARGE SCALE GENOMIC DNA]</scope>
    <source>
        <strain evidence="13">Z151</strain>
    </source>
</reference>
<evidence type="ECO:0000313" key="12">
    <source>
        <dbReference type="EMBL" id="OQV13682.1"/>
    </source>
</evidence>
<accession>A0A1W0WES3</accession>
<evidence type="ECO:0000256" key="3">
    <source>
        <dbReference type="ARBA" id="ARBA00022692"/>
    </source>
</evidence>
<comment type="similarity">
    <text evidence="2">Belongs to the EMP24/GP25L family.</text>
</comment>
<feature type="chain" id="PRO_5012686893" evidence="10">
    <location>
        <begin position="30"/>
        <end position="350"/>
    </location>
</feature>
<evidence type="ECO:0000256" key="2">
    <source>
        <dbReference type="ARBA" id="ARBA00007104"/>
    </source>
</evidence>
<dbReference type="PROSITE" id="PS50866">
    <property type="entry name" value="GOLD"/>
    <property type="match status" value="1"/>
</dbReference>
<keyword evidence="4 10" id="KW-0732">Signal</keyword>
<dbReference type="Proteomes" id="UP000192578">
    <property type="component" value="Unassembled WGS sequence"/>
</dbReference>
<evidence type="ECO:0000256" key="1">
    <source>
        <dbReference type="ARBA" id="ARBA00004479"/>
    </source>
</evidence>
<keyword evidence="5 9" id="KW-1133">Transmembrane helix</keyword>
<keyword evidence="13" id="KW-1185">Reference proteome</keyword>
<feature type="signal peptide" evidence="10">
    <location>
        <begin position="1"/>
        <end position="29"/>
    </location>
</feature>
<name>A0A1W0WES3_HYPEX</name>
<dbReference type="GO" id="GO:0012505">
    <property type="term" value="C:endomembrane system"/>
    <property type="evidence" value="ECO:0007669"/>
    <property type="project" value="UniProtKB-SubCell"/>
</dbReference>
<dbReference type="AlphaFoldDB" id="A0A1W0WES3"/>
<evidence type="ECO:0000256" key="5">
    <source>
        <dbReference type="ARBA" id="ARBA00022989"/>
    </source>
</evidence>
<evidence type="ECO:0000256" key="10">
    <source>
        <dbReference type="SAM" id="SignalP"/>
    </source>
</evidence>
<evidence type="ECO:0000313" key="13">
    <source>
        <dbReference type="Proteomes" id="UP000192578"/>
    </source>
</evidence>
<dbReference type="InterPro" id="IPR036598">
    <property type="entry name" value="GOLD_dom_sf"/>
</dbReference>
<evidence type="ECO:0000256" key="6">
    <source>
        <dbReference type="ARBA" id="ARBA00023136"/>
    </source>
</evidence>
<dbReference type="SUPFAM" id="SSF101576">
    <property type="entry name" value="Supernatant protein factor (SPF), C-terminal domain"/>
    <property type="match status" value="1"/>
</dbReference>
<feature type="domain" description="GOLD" evidence="11">
    <location>
        <begin position="39"/>
        <end position="121"/>
    </location>
</feature>
<proteinExistence type="inferred from homology"/>
<dbReference type="InterPro" id="IPR009038">
    <property type="entry name" value="GOLD_dom"/>
</dbReference>